<comment type="caution">
    <text evidence="2">The sequence shown here is derived from an EMBL/GenBank/DDBJ whole genome shotgun (WGS) entry which is preliminary data.</text>
</comment>
<keyword evidence="3" id="KW-1185">Reference proteome</keyword>
<feature type="compositionally biased region" description="Low complexity" evidence="1">
    <location>
        <begin position="108"/>
        <end position="118"/>
    </location>
</feature>
<sequence length="242" mass="26976">MNENHTATTQLLEEVVAHGKQLLHKLLSSLTLTRPPNPQLPLLLHRKATSGMDDDIEDSSAQDGTIMSLHGKGIQLVGEVAYINDGLRQVLSSLTSSSQPRPIIRTRGTSSSSSGYSGNARRAMCASRKAAASNFELNNNNGAKYKAEDATIYFCLRIFYNSANEAEDNWFSIPTWQMPLSTDRFIRPIFKEPGRAVTYHDTPPIAVGPYIFIIHEVEKTNEEEMPSRSVFYRDTRNKSKDG</sequence>
<accession>A0A328D6Q3</accession>
<evidence type="ECO:0000256" key="1">
    <source>
        <dbReference type="SAM" id="MobiDB-lite"/>
    </source>
</evidence>
<gene>
    <name evidence="2" type="ORF">DM860_008812</name>
</gene>
<name>A0A328D6Q3_9ASTE</name>
<dbReference type="AlphaFoldDB" id="A0A328D6Q3"/>
<feature type="region of interest" description="Disordered" evidence="1">
    <location>
        <begin position="98"/>
        <end position="118"/>
    </location>
</feature>
<proteinExistence type="predicted"/>
<protein>
    <submittedName>
        <fullName evidence="2">Uncharacterized protein</fullName>
    </submittedName>
</protein>
<evidence type="ECO:0000313" key="3">
    <source>
        <dbReference type="Proteomes" id="UP000249390"/>
    </source>
</evidence>
<dbReference type="Proteomes" id="UP000249390">
    <property type="component" value="Unassembled WGS sequence"/>
</dbReference>
<organism evidence="2 3">
    <name type="scientific">Cuscuta australis</name>
    <dbReference type="NCBI Taxonomy" id="267555"/>
    <lineage>
        <taxon>Eukaryota</taxon>
        <taxon>Viridiplantae</taxon>
        <taxon>Streptophyta</taxon>
        <taxon>Embryophyta</taxon>
        <taxon>Tracheophyta</taxon>
        <taxon>Spermatophyta</taxon>
        <taxon>Magnoliopsida</taxon>
        <taxon>eudicotyledons</taxon>
        <taxon>Gunneridae</taxon>
        <taxon>Pentapetalae</taxon>
        <taxon>asterids</taxon>
        <taxon>lamiids</taxon>
        <taxon>Solanales</taxon>
        <taxon>Convolvulaceae</taxon>
        <taxon>Cuscuteae</taxon>
        <taxon>Cuscuta</taxon>
        <taxon>Cuscuta subgen. Grammica</taxon>
        <taxon>Cuscuta sect. Cleistogrammica</taxon>
    </lineage>
</organism>
<evidence type="ECO:0000313" key="2">
    <source>
        <dbReference type="EMBL" id="RAL41114.1"/>
    </source>
</evidence>
<reference evidence="2 3" key="1">
    <citation type="submission" date="2018-06" db="EMBL/GenBank/DDBJ databases">
        <title>The Genome of Cuscuta australis (Dodder) Provides Insight into the Evolution of Plant Parasitism.</title>
        <authorList>
            <person name="Liu H."/>
        </authorList>
    </citation>
    <scope>NUCLEOTIDE SEQUENCE [LARGE SCALE GENOMIC DNA]</scope>
    <source>
        <strain evidence="3">cv. Yunnan</strain>
        <tissue evidence="2">Vines</tissue>
    </source>
</reference>
<dbReference type="EMBL" id="NQVE01000192">
    <property type="protein sequence ID" value="RAL41114.1"/>
    <property type="molecule type" value="Genomic_DNA"/>
</dbReference>